<evidence type="ECO:0000313" key="29">
    <source>
        <dbReference type="Proteomes" id="UP001187343"/>
    </source>
</evidence>
<organism evidence="28 29">
    <name type="scientific">Cirrhinus molitorella</name>
    <name type="common">mud carp</name>
    <dbReference type="NCBI Taxonomy" id="172907"/>
    <lineage>
        <taxon>Eukaryota</taxon>
        <taxon>Metazoa</taxon>
        <taxon>Chordata</taxon>
        <taxon>Craniata</taxon>
        <taxon>Vertebrata</taxon>
        <taxon>Euteleostomi</taxon>
        <taxon>Actinopterygii</taxon>
        <taxon>Neopterygii</taxon>
        <taxon>Teleostei</taxon>
        <taxon>Ostariophysi</taxon>
        <taxon>Cypriniformes</taxon>
        <taxon>Cyprinidae</taxon>
        <taxon>Labeoninae</taxon>
        <taxon>Labeonini</taxon>
        <taxon>Cirrhinus</taxon>
    </lineage>
</organism>
<evidence type="ECO:0000256" key="13">
    <source>
        <dbReference type="ARBA" id="ARBA00022989"/>
    </source>
</evidence>
<feature type="region of interest" description="Disordered" evidence="25">
    <location>
        <begin position="17"/>
        <end position="49"/>
    </location>
</feature>
<evidence type="ECO:0000256" key="17">
    <source>
        <dbReference type="ARBA" id="ARBA00023136"/>
    </source>
</evidence>
<dbReference type="Proteomes" id="UP001187343">
    <property type="component" value="Unassembled WGS sequence"/>
</dbReference>
<feature type="compositionally biased region" description="Basic and acidic residues" evidence="25">
    <location>
        <begin position="286"/>
        <end position="306"/>
    </location>
</feature>
<comment type="subcellular location">
    <subcellularLocation>
        <location evidence="3">Mitochondrion outer membrane</location>
        <topology evidence="3">Single-pass membrane protein</topology>
    </subcellularLocation>
    <subcellularLocation>
        <location evidence="2">Nucleus speckle</location>
    </subcellularLocation>
</comment>
<evidence type="ECO:0000256" key="4">
    <source>
        <dbReference type="ARBA" id="ARBA00007879"/>
    </source>
</evidence>
<dbReference type="GO" id="GO:0046872">
    <property type="term" value="F:metal ion binding"/>
    <property type="evidence" value="ECO:0007669"/>
    <property type="project" value="UniProtKB-KW"/>
</dbReference>
<feature type="domain" description="Mitochondrial dynamics protein MID51-like C-terminal" evidence="27">
    <location>
        <begin position="523"/>
        <end position="721"/>
    </location>
</feature>
<dbReference type="Gene3D" id="1.10.1410.40">
    <property type="match status" value="1"/>
</dbReference>
<dbReference type="EC" id="1.14.11.53" evidence="5"/>
<keyword evidence="10" id="KW-0547">Nucleotide-binding</keyword>
<evidence type="ECO:0000256" key="14">
    <source>
        <dbReference type="ARBA" id="ARBA00023002"/>
    </source>
</evidence>
<dbReference type="GO" id="GO:0000166">
    <property type="term" value="F:nucleotide binding"/>
    <property type="evidence" value="ECO:0007669"/>
    <property type="project" value="UniProtKB-KW"/>
</dbReference>
<feature type="domain" description="Mab-21-like HhH/H2TH-like" evidence="26">
    <location>
        <begin position="736"/>
        <end position="822"/>
    </location>
</feature>
<evidence type="ECO:0000256" key="3">
    <source>
        <dbReference type="ARBA" id="ARBA00004572"/>
    </source>
</evidence>
<evidence type="ECO:0000256" key="8">
    <source>
        <dbReference type="ARBA" id="ARBA00022692"/>
    </source>
</evidence>
<protein>
    <recommendedName>
        <fullName evidence="6">RNA demethylase ALKBH5</fullName>
        <ecNumber evidence="5">1.14.11.53</ecNumber>
    </recommendedName>
    <alternativeName>
        <fullName evidence="20">Alkylated DNA repair protein alkB homolog 5</fullName>
    </alternativeName>
    <alternativeName>
        <fullName evidence="21">Alpha-ketoglutarate-dependent dioxygenase alkB homolog 5</fullName>
    </alternativeName>
    <alternativeName>
        <fullName evidence="22">Mitochondrial elongation factor 1</fullName>
    </alternativeName>
    <alternativeName>
        <fullName evidence="23">Smith-Magenis syndrome chromosomal region candidate gene 7 protein-like</fullName>
    </alternativeName>
</protein>
<comment type="caution">
    <text evidence="28">The sequence shown here is derived from an EMBL/GenBank/DDBJ whole genome shotgun (WGS) entry which is preliminary data.</text>
</comment>
<dbReference type="GO" id="GO:0016607">
    <property type="term" value="C:nuclear speck"/>
    <property type="evidence" value="ECO:0007669"/>
    <property type="project" value="UniProtKB-SubCell"/>
</dbReference>
<dbReference type="SUPFAM" id="SSF51197">
    <property type="entry name" value="Clavaminate synthase-like"/>
    <property type="match status" value="1"/>
</dbReference>
<evidence type="ECO:0000256" key="12">
    <source>
        <dbReference type="ARBA" id="ARBA00022964"/>
    </source>
</evidence>
<feature type="compositionally biased region" description="Polar residues" evidence="25">
    <location>
        <begin position="260"/>
        <end position="270"/>
    </location>
</feature>
<dbReference type="InterPro" id="IPR045909">
    <property type="entry name" value="MID49/MID51"/>
</dbReference>
<dbReference type="Pfam" id="PF21297">
    <property type="entry name" value="MID51-like_C"/>
    <property type="match status" value="1"/>
</dbReference>
<keyword evidence="18" id="KW-1015">Disulfide bond</keyword>
<keyword evidence="7" id="KW-0597">Phosphoprotein</keyword>
<dbReference type="InterPro" id="IPR049097">
    <property type="entry name" value="MID51-like_C"/>
</dbReference>
<dbReference type="Gene3D" id="2.60.120.590">
    <property type="entry name" value="Alpha-ketoglutarate-dependent dioxygenase AlkB-like"/>
    <property type="match status" value="1"/>
</dbReference>
<evidence type="ECO:0000256" key="6">
    <source>
        <dbReference type="ARBA" id="ARBA00018485"/>
    </source>
</evidence>
<keyword evidence="29" id="KW-1185">Reference proteome</keyword>
<keyword evidence="14" id="KW-0560">Oxidoreductase</keyword>
<feature type="region of interest" description="Disordered" evidence="25">
    <location>
        <begin position="257"/>
        <end position="343"/>
    </location>
</feature>
<evidence type="ECO:0000256" key="5">
    <source>
        <dbReference type="ARBA" id="ARBA00012931"/>
    </source>
</evidence>
<dbReference type="GO" id="GO:0090141">
    <property type="term" value="P:positive regulation of mitochondrial fission"/>
    <property type="evidence" value="ECO:0007669"/>
    <property type="project" value="TreeGrafter"/>
</dbReference>
<keyword evidence="13" id="KW-1133">Transmembrane helix</keyword>
<dbReference type="InterPro" id="IPR024810">
    <property type="entry name" value="MAB21L/cGLR"/>
</dbReference>
<evidence type="ECO:0000256" key="21">
    <source>
        <dbReference type="ARBA" id="ARBA00033313"/>
    </source>
</evidence>
<dbReference type="GO" id="GO:0007005">
    <property type="term" value="P:mitochondrion organization"/>
    <property type="evidence" value="ECO:0007669"/>
    <property type="project" value="InterPro"/>
</dbReference>
<accession>A0AA88Q0R0</accession>
<keyword evidence="8" id="KW-0812">Transmembrane</keyword>
<evidence type="ECO:0000256" key="24">
    <source>
        <dbReference type="ARBA" id="ARBA00047565"/>
    </source>
</evidence>
<evidence type="ECO:0000313" key="28">
    <source>
        <dbReference type="EMBL" id="KAK2908559.1"/>
    </source>
</evidence>
<name>A0AA88Q0R0_9TELE</name>
<evidence type="ECO:0000256" key="15">
    <source>
        <dbReference type="ARBA" id="ARBA00023004"/>
    </source>
</evidence>
<dbReference type="Gene3D" id="3.30.460.90">
    <property type="match status" value="1"/>
</dbReference>
<comment type="cofactor">
    <cofactor evidence="1">
        <name>Fe(2+)</name>
        <dbReference type="ChEBI" id="CHEBI:29033"/>
    </cofactor>
</comment>
<proteinExistence type="inferred from homology"/>
<feature type="compositionally biased region" description="Basic and acidic residues" evidence="25">
    <location>
        <begin position="316"/>
        <end position="343"/>
    </location>
</feature>
<evidence type="ECO:0000259" key="26">
    <source>
        <dbReference type="Pfam" id="PF20266"/>
    </source>
</evidence>
<keyword evidence="15" id="KW-0408">Iron</keyword>
<dbReference type="FunFam" id="2.60.120.590:FF:000002">
    <property type="entry name" value="RNA demethylase ALKBH5"/>
    <property type="match status" value="1"/>
</dbReference>
<keyword evidence="19" id="KW-0539">Nucleus</keyword>
<evidence type="ECO:0000256" key="7">
    <source>
        <dbReference type="ARBA" id="ARBA00022553"/>
    </source>
</evidence>
<evidence type="ECO:0000256" key="11">
    <source>
        <dbReference type="ARBA" id="ARBA00022787"/>
    </source>
</evidence>
<comment type="similarity">
    <text evidence="4">Belongs to the alkB family.</text>
</comment>
<dbReference type="GO" id="GO:0005741">
    <property type="term" value="C:mitochondrial outer membrane"/>
    <property type="evidence" value="ECO:0007669"/>
    <property type="project" value="UniProtKB-SubCell"/>
</dbReference>
<dbReference type="EMBL" id="JAUYZG010000004">
    <property type="protein sequence ID" value="KAK2908559.1"/>
    <property type="molecule type" value="Genomic_DNA"/>
</dbReference>
<reference evidence="28" key="1">
    <citation type="submission" date="2023-08" db="EMBL/GenBank/DDBJ databases">
        <title>Chromosome-level Genome Assembly of mud carp (Cirrhinus molitorella).</title>
        <authorList>
            <person name="Liu H."/>
        </authorList>
    </citation>
    <scope>NUCLEOTIDE SEQUENCE</scope>
    <source>
        <strain evidence="28">Prfri</strain>
        <tissue evidence="28">Muscle</tissue>
    </source>
</reference>
<evidence type="ECO:0000256" key="25">
    <source>
        <dbReference type="SAM" id="MobiDB-lite"/>
    </source>
</evidence>
<dbReference type="Pfam" id="PF20266">
    <property type="entry name" value="Mab-21_C"/>
    <property type="match status" value="1"/>
</dbReference>
<keyword evidence="16" id="KW-0496">Mitochondrion</keyword>
<dbReference type="SMART" id="SM01265">
    <property type="entry name" value="Mab-21"/>
    <property type="match status" value="1"/>
</dbReference>
<comment type="catalytic activity">
    <reaction evidence="24">
        <text>an N(6)-methyladenosine in mRNA + 2-oxoglutarate + O2 = an adenosine in mRNA + formaldehyde + succinate + CO2</text>
        <dbReference type="Rhea" id="RHEA:49520"/>
        <dbReference type="Rhea" id="RHEA-COMP:12414"/>
        <dbReference type="Rhea" id="RHEA-COMP:12417"/>
        <dbReference type="ChEBI" id="CHEBI:15379"/>
        <dbReference type="ChEBI" id="CHEBI:16526"/>
        <dbReference type="ChEBI" id="CHEBI:16810"/>
        <dbReference type="ChEBI" id="CHEBI:16842"/>
        <dbReference type="ChEBI" id="CHEBI:30031"/>
        <dbReference type="ChEBI" id="CHEBI:74411"/>
        <dbReference type="ChEBI" id="CHEBI:74449"/>
        <dbReference type="EC" id="1.14.11.53"/>
    </reaction>
    <physiologicalReaction direction="left-to-right" evidence="24">
        <dbReference type="Rhea" id="RHEA:49521"/>
    </physiologicalReaction>
</comment>
<evidence type="ECO:0000256" key="20">
    <source>
        <dbReference type="ARBA" id="ARBA00030726"/>
    </source>
</evidence>
<evidence type="ECO:0000256" key="18">
    <source>
        <dbReference type="ARBA" id="ARBA00023157"/>
    </source>
</evidence>
<gene>
    <name evidence="28" type="ORF">Q8A67_004396</name>
</gene>
<dbReference type="InterPro" id="IPR046906">
    <property type="entry name" value="Mab-21_HhH/H2TH-like"/>
</dbReference>
<dbReference type="InterPro" id="IPR037151">
    <property type="entry name" value="AlkB-like_sf"/>
</dbReference>
<evidence type="ECO:0000256" key="9">
    <source>
        <dbReference type="ARBA" id="ARBA00022723"/>
    </source>
</evidence>
<dbReference type="FunFam" id="1.10.1410.40:FF:000003">
    <property type="entry name" value="Mitochondrial dynamics protein MID51"/>
    <property type="match status" value="1"/>
</dbReference>
<keyword evidence="9" id="KW-0479">Metal-binding</keyword>
<dbReference type="PANTHER" id="PTHR16451:SF13">
    <property type="entry name" value="MITOCHONDRIAL DYNAMICS PROTEIN MID49"/>
    <property type="match status" value="1"/>
</dbReference>
<feature type="compositionally biased region" description="Basic residues" evidence="25">
    <location>
        <begin position="276"/>
        <end position="285"/>
    </location>
</feature>
<dbReference type="PANTHER" id="PTHR16451">
    <property type="entry name" value="MITOCHONDRIAL DYNAMICS PROTEINS 49/51 FAMILY MEMBER"/>
    <property type="match status" value="1"/>
</dbReference>
<dbReference type="GO" id="GO:1990931">
    <property type="term" value="F:mRNA N6-methyladenosine dioxygenase activity"/>
    <property type="evidence" value="ECO:0007669"/>
    <property type="project" value="UniProtKB-EC"/>
</dbReference>
<evidence type="ECO:0000256" key="2">
    <source>
        <dbReference type="ARBA" id="ARBA00004324"/>
    </source>
</evidence>
<keyword evidence="11" id="KW-1000">Mitochondrion outer membrane</keyword>
<evidence type="ECO:0000256" key="23">
    <source>
        <dbReference type="ARBA" id="ARBA00043160"/>
    </source>
</evidence>
<dbReference type="AlphaFoldDB" id="A0AA88Q0R0"/>
<evidence type="ECO:0000256" key="10">
    <source>
        <dbReference type="ARBA" id="ARBA00022741"/>
    </source>
</evidence>
<evidence type="ECO:0000256" key="22">
    <source>
        <dbReference type="ARBA" id="ARBA00041786"/>
    </source>
</evidence>
<keyword evidence="17" id="KW-0472">Membrane</keyword>
<evidence type="ECO:0000256" key="16">
    <source>
        <dbReference type="ARBA" id="ARBA00023128"/>
    </source>
</evidence>
<evidence type="ECO:0000256" key="19">
    <source>
        <dbReference type="ARBA" id="ARBA00023242"/>
    </source>
</evidence>
<sequence>MAGFTDLREKLKSMTPHRDKVFEYSNGEKRKYRESDDDESEYEERRDAEARKVKSSIKQANIFTQEECARIEAKIDEVVAKGDKGLYREHTVDRAPLRNKYFFGEGYTYGSQLEKRGPGQERLYSKGEVDEIPDWVHELVIDRLVTNGVIPEGFVNSAVINDYQPGGCIVSHVDPIHIFERPIVSVSFFSDSALCFGCKFQFKPIRVSEPVLHLPVKRGSVTVLSGYAADDITHCIRPQDIKERRAVIILRKTRPDAPRLNSSSLSPTIHSSERRHILKAKRSHRKADPDAAHRPRILEMDKELQRRSLSSRQRRHGDSSSENSWRRADEREPGSRYTHDHAPPRRTKLFNLILHLNGSELTLPYKDTLTEEVMYYSGKRRGEDGIAAVIDFLLSNARLVLGVGGAAVLGIATLAVKRLIERAGRPPDEKPDKKMTDSWEELSLVSASPKLLHKGIEGVVMKQIAAATKKAELSQPIPLPSPEPQRCETDPPQRRKRMDLCVMTFAERLQQYYRTRVCLSVEEVSVAQQRALEIATEIQAFLHSKHPDMPLGDMTLAGSLLDDLQVVTADHACLIVPLQLESSLWTPIAGEDTFLGHPQYCMVRRENLEYFPRGRSYWDRHLLGGYLSSRLVSEQLGKTVMESMNWPSLIGTLECKVQPVLGSPELKLEIQGLTQSSYDSGERFYITVLPTVRLGEMMLTAQREITGSFDYVWYQSLYTSETARLAAHDKADSGIRRKCLKTLKAVCRNCPSLRKLNGSHLSNVILHMSEKETDWSESAFTDRFQQAITELIGYLETGILPSFFKPNVNLFQGFTEDDIDEMGFMLYCAVTEPEILLI</sequence>
<keyword evidence="12" id="KW-0223">Dioxygenase</keyword>
<feature type="region of interest" description="Disordered" evidence="25">
    <location>
        <begin position="473"/>
        <end position="493"/>
    </location>
</feature>
<evidence type="ECO:0000259" key="27">
    <source>
        <dbReference type="Pfam" id="PF21297"/>
    </source>
</evidence>
<dbReference type="FunFam" id="3.30.460.90:FF:000002">
    <property type="entry name" value="Mitochondrial dynamics protein MID51"/>
    <property type="match status" value="1"/>
</dbReference>
<feature type="compositionally biased region" description="Basic and acidic residues" evidence="25">
    <location>
        <begin position="17"/>
        <end position="34"/>
    </location>
</feature>
<evidence type="ECO:0000256" key="1">
    <source>
        <dbReference type="ARBA" id="ARBA00001954"/>
    </source>
</evidence>